<sequence length="418" mass="49692">MNKITDVTRRDILDIIRVGFNGTYKERKLDYYEHEYIEEVPCEYKMCYHGRLSEIDFLSRIYDLKSMKSTDSRFRDAESDIWQHTVNNDDWDMDWVFSDPRFKLNTGSDDPLLKFLCEMFHPVVRNETQPWREFLKIINELLKPDGYELYEMSHISGRAVYGWREIVANSIVIAEHNPAVSYELKPIGEGSYAKVFKYKDNYYKRTFVLKRAKKELNKNELERFKREFEQMKALDSPYIVDVFRYNDESNEYIMEYMDCTLEKFISENNGKLTFVQRKNIASQVLRAFKYIHSKDLLHRDVCPKNVLVKLYDDVRVVKVSDFGLVKIPDSELTSVSTDYKGYFNDPELRLEGFNTYCIIHETYAITRLVVFILTGRTNTGKIENTQLKEFVVKGLNTDKTKRFQNIDELIETFNKIKE</sequence>
<dbReference type="PROSITE" id="PS00109">
    <property type="entry name" value="PROTEIN_KINASE_TYR"/>
    <property type="match status" value="1"/>
</dbReference>
<dbReference type="PANTHER" id="PTHR11042">
    <property type="entry name" value="EUKARYOTIC TRANSLATION INITIATION FACTOR 2-ALPHA KINASE EIF2-ALPHA KINASE -RELATED"/>
    <property type="match status" value="1"/>
</dbReference>
<accession>R4K3F8</accession>
<keyword evidence="8" id="KW-1185">Reference proteome</keyword>
<dbReference type="AlphaFoldDB" id="R4K3F8"/>
<dbReference type="InterPro" id="IPR050339">
    <property type="entry name" value="CC_SR_Kinase"/>
</dbReference>
<dbReference type="eggNOG" id="COG0515">
    <property type="taxonomic scope" value="Bacteria"/>
</dbReference>
<dbReference type="PROSITE" id="PS50011">
    <property type="entry name" value="PROTEIN_KINASE_DOM"/>
    <property type="match status" value="1"/>
</dbReference>
<gene>
    <name evidence="7" type="ORF">Clopa_2239</name>
</gene>
<dbReference type="Proteomes" id="UP000013523">
    <property type="component" value="Chromosome"/>
</dbReference>
<dbReference type="Gene3D" id="1.10.510.10">
    <property type="entry name" value="Transferase(Phosphotransferase) domain 1"/>
    <property type="match status" value="1"/>
</dbReference>
<keyword evidence="4 5" id="KW-0067">ATP-binding</keyword>
<evidence type="ECO:0000256" key="2">
    <source>
        <dbReference type="ARBA" id="ARBA00022741"/>
    </source>
</evidence>
<feature type="binding site" evidence="5">
    <location>
        <position position="214"/>
    </location>
    <ligand>
        <name>ATP</name>
        <dbReference type="ChEBI" id="CHEBI:30616"/>
    </ligand>
</feature>
<dbReference type="PATRIC" id="fig|86416.3.peg.2218"/>
<dbReference type="PROSITE" id="PS00107">
    <property type="entry name" value="PROTEIN_KINASE_ATP"/>
    <property type="match status" value="1"/>
</dbReference>
<keyword evidence="1" id="KW-0808">Transferase</keyword>
<protein>
    <submittedName>
        <fullName evidence="7">Protein kinase family protein</fullName>
    </submittedName>
</protein>
<dbReference type="InterPro" id="IPR011009">
    <property type="entry name" value="Kinase-like_dom_sf"/>
</dbReference>
<keyword evidence="3 7" id="KW-0418">Kinase</keyword>
<dbReference type="RefSeq" id="WP_015615419.1">
    <property type="nucleotide sequence ID" value="NC_021182.1"/>
</dbReference>
<dbReference type="CDD" id="cd00180">
    <property type="entry name" value="PKc"/>
    <property type="match status" value="1"/>
</dbReference>
<dbReference type="InterPro" id="IPR000719">
    <property type="entry name" value="Prot_kinase_dom"/>
</dbReference>
<dbReference type="GO" id="GO:0005737">
    <property type="term" value="C:cytoplasm"/>
    <property type="evidence" value="ECO:0007669"/>
    <property type="project" value="TreeGrafter"/>
</dbReference>
<evidence type="ECO:0000313" key="7">
    <source>
        <dbReference type="EMBL" id="AGK97113.1"/>
    </source>
</evidence>
<dbReference type="KEGG" id="cpas:Clopa_2239"/>
<feature type="domain" description="Protein kinase" evidence="6">
    <location>
        <begin position="181"/>
        <end position="418"/>
    </location>
</feature>
<reference evidence="7 8" key="1">
    <citation type="submission" date="2012-01" db="EMBL/GenBank/DDBJ databases">
        <title>Complete sequence of chromosome of Clostridium pasteurianum BC1.</title>
        <authorList>
            <consortium name="US DOE Joint Genome Institute"/>
            <person name="Lucas S."/>
            <person name="Han J."/>
            <person name="Lapidus A."/>
            <person name="Cheng J.-F."/>
            <person name="Goodwin L."/>
            <person name="Pitluck S."/>
            <person name="Peters L."/>
            <person name="Mikhailova N."/>
            <person name="Teshima H."/>
            <person name="Detter J.C."/>
            <person name="Han C."/>
            <person name="Tapia R."/>
            <person name="Land M."/>
            <person name="Hauser L."/>
            <person name="Kyrpides N."/>
            <person name="Ivanova N."/>
            <person name="Pagani I."/>
            <person name="Dunn J."/>
            <person name="Taghavi S."/>
            <person name="Francis A."/>
            <person name="van der Lelie D."/>
            <person name="Woyke T."/>
        </authorList>
    </citation>
    <scope>NUCLEOTIDE SEQUENCE [LARGE SCALE GENOMIC DNA]</scope>
    <source>
        <strain evidence="7 8">BC1</strain>
    </source>
</reference>
<evidence type="ECO:0000256" key="4">
    <source>
        <dbReference type="ARBA" id="ARBA00022840"/>
    </source>
</evidence>
<organism evidence="7 8">
    <name type="scientific">Clostridium pasteurianum BC1</name>
    <dbReference type="NCBI Taxonomy" id="86416"/>
    <lineage>
        <taxon>Bacteria</taxon>
        <taxon>Bacillati</taxon>
        <taxon>Bacillota</taxon>
        <taxon>Clostridia</taxon>
        <taxon>Eubacteriales</taxon>
        <taxon>Clostridiaceae</taxon>
        <taxon>Clostridium</taxon>
    </lineage>
</organism>
<name>R4K3F8_CLOPA</name>
<proteinExistence type="predicted"/>
<dbReference type="SUPFAM" id="SSF56112">
    <property type="entry name" value="Protein kinase-like (PK-like)"/>
    <property type="match status" value="1"/>
</dbReference>
<dbReference type="Pfam" id="PF18860">
    <property type="entry name" value="AbiJ_NTD3"/>
    <property type="match status" value="1"/>
</dbReference>
<dbReference type="InterPro" id="IPR041427">
    <property type="entry name" value="AbiJ-NTD3"/>
</dbReference>
<dbReference type="InterPro" id="IPR008266">
    <property type="entry name" value="Tyr_kinase_AS"/>
</dbReference>
<evidence type="ECO:0000313" key="8">
    <source>
        <dbReference type="Proteomes" id="UP000013523"/>
    </source>
</evidence>
<dbReference type="GO" id="GO:0004672">
    <property type="term" value="F:protein kinase activity"/>
    <property type="evidence" value="ECO:0007669"/>
    <property type="project" value="InterPro"/>
</dbReference>
<dbReference type="EMBL" id="CP003261">
    <property type="protein sequence ID" value="AGK97113.1"/>
    <property type="molecule type" value="Genomic_DNA"/>
</dbReference>
<evidence type="ECO:0000256" key="1">
    <source>
        <dbReference type="ARBA" id="ARBA00022679"/>
    </source>
</evidence>
<evidence type="ECO:0000256" key="3">
    <source>
        <dbReference type="ARBA" id="ARBA00022777"/>
    </source>
</evidence>
<evidence type="ECO:0000259" key="6">
    <source>
        <dbReference type="PROSITE" id="PS50011"/>
    </source>
</evidence>
<dbReference type="STRING" id="86416.Clopa_2239"/>
<dbReference type="GO" id="GO:0005524">
    <property type="term" value="F:ATP binding"/>
    <property type="evidence" value="ECO:0007669"/>
    <property type="project" value="UniProtKB-UniRule"/>
</dbReference>
<dbReference type="InterPro" id="IPR017441">
    <property type="entry name" value="Protein_kinase_ATP_BS"/>
</dbReference>
<evidence type="ECO:0000256" key="5">
    <source>
        <dbReference type="PROSITE-ProRule" id="PRU10141"/>
    </source>
</evidence>
<keyword evidence="2 5" id="KW-0547">Nucleotide-binding</keyword>
<dbReference type="HOGENOM" id="CLU_656736_0_0_9"/>
<dbReference type="Pfam" id="PF00069">
    <property type="entry name" value="Pkinase"/>
    <property type="match status" value="1"/>
</dbReference>